<dbReference type="STRING" id="1811193.A0O21_01880"/>
<protein>
    <submittedName>
        <fullName evidence="2">Uncharacterized protein</fullName>
    </submittedName>
</protein>
<reference evidence="2 3" key="1">
    <citation type="journal article" date="2016" name="Int. J. Syst. Evol. Microbiol.">
        <title>Streptococcuspantholopis sp. nov., isolated from faeces of the Tibetan antelope (Pantholops hodgsonii).</title>
        <authorList>
            <person name="Bai X."/>
            <person name="Xiong Y."/>
            <person name="Lu S."/>
            <person name="Jin D."/>
            <person name="Lai X."/>
            <person name="Yang J."/>
            <person name="Niu L."/>
            <person name="Hu S."/>
            <person name="Meng X."/>
            <person name="Pu J."/>
            <person name="Ye C."/>
            <person name="Xu J."/>
        </authorList>
    </citation>
    <scope>NUCLEOTIDE SEQUENCE [LARGE SCALE GENOMIC DNA]</scope>
    <source>
        <strain evidence="2 3">TA 26</strain>
    </source>
</reference>
<proteinExistence type="predicted"/>
<organism evidence="2 3">
    <name type="scientific">Streptococcus pantholopis</name>
    <dbReference type="NCBI Taxonomy" id="1811193"/>
    <lineage>
        <taxon>Bacteria</taxon>
        <taxon>Bacillati</taxon>
        <taxon>Bacillota</taxon>
        <taxon>Bacilli</taxon>
        <taxon>Lactobacillales</taxon>
        <taxon>Streptococcaceae</taxon>
        <taxon>Streptococcus</taxon>
    </lineage>
</organism>
<reference evidence="3" key="2">
    <citation type="submission" date="2016-03" db="EMBL/GenBank/DDBJ databases">
        <title>Streptococcus antelopensis sp. nov., isolated from the feces of the Tibetan antelope (Pantholops hodgsonii) in Hoh Xil National Nature Reserve, Qinghai, China.</title>
        <authorList>
            <person name="Bai X."/>
        </authorList>
    </citation>
    <scope>NUCLEOTIDE SEQUENCE [LARGE SCALE GENOMIC DNA]</scope>
    <source>
        <strain evidence="3">TA 26</strain>
    </source>
</reference>
<dbReference type="Proteomes" id="UP000077317">
    <property type="component" value="Chromosome"/>
</dbReference>
<keyword evidence="3" id="KW-1185">Reference proteome</keyword>
<dbReference type="RefSeq" id="WP_067060483.1">
    <property type="nucleotide sequence ID" value="NZ_CP014699.1"/>
</dbReference>
<keyword evidence="1" id="KW-0472">Membrane</keyword>
<dbReference type="KEGG" id="spat:A0O21_01880"/>
<evidence type="ECO:0000256" key="1">
    <source>
        <dbReference type="SAM" id="Phobius"/>
    </source>
</evidence>
<keyword evidence="1" id="KW-0812">Transmembrane</keyword>
<accession>A0A172Q638</accession>
<feature type="transmembrane region" description="Helical" evidence="1">
    <location>
        <begin position="12"/>
        <end position="31"/>
    </location>
</feature>
<keyword evidence="1" id="KW-1133">Transmembrane helix</keyword>
<sequence>MSKKKGLSRPAKVFWGLLAAVLIAVTGIWGYNRYMQKKKVEQLYQHGFQLLEEQIATYIKENYSGVSKIEFSPIYIDGDDRFTVRTAYTVPIIYDKEGNEAQFGSQINHFAHSRYGLLNYLRIDWDIYGTEMIELANQSGDYVEVTYGDSLPKDTKWTDNEDIDSNIEALVNIGKLKGIEKSAQGSPSAEVRYNVTFKKGILKYDIDR</sequence>
<evidence type="ECO:0000313" key="3">
    <source>
        <dbReference type="Proteomes" id="UP000077317"/>
    </source>
</evidence>
<gene>
    <name evidence="2" type="ORF">A0O21_01880</name>
</gene>
<dbReference type="AlphaFoldDB" id="A0A172Q638"/>
<name>A0A172Q638_9STRE</name>
<dbReference type="EMBL" id="CP014699">
    <property type="protein sequence ID" value="AND78862.1"/>
    <property type="molecule type" value="Genomic_DNA"/>
</dbReference>
<dbReference type="OrthoDB" id="2184460at2"/>
<evidence type="ECO:0000313" key="2">
    <source>
        <dbReference type="EMBL" id="AND78862.1"/>
    </source>
</evidence>